<keyword evidence="1" id="KW-1133">Transmembrane helix</keyword>
<name>A0A1Y3BN96_EURMA</name>
<dbReference type="AlphaFoldDB" id="A0A1Y3BN96"/>
<evidence type="ECO:0000256" key="1">
    <source>
        <dbReference type="SAM" id="Phobius"/>
    </source>
</evidence>
<keyword evidence="1" id="KW-0812">Transmembrane</keyword>
<keyword evidence="1" id="KW-0472">Membrane</keyword>
<evidence type="ECO:0000313" key="3">
    <source>
        <dbReference type="Proteomes" id="UP000194236"/>
    </source>
</evidence>
<protein>
    <submittedName>
        <fullName evidence="2">Uncharacterized protein</fullName>
    </submittedName>
</protein>
<feature type="transmembrane region" description="Helical" evidence="1">
    <location>
        <begin position="6"/>
        <end position="23"/>
    </location>
</feature>
<dbReference type="OrthoDB" id="10604509at2759"/>
<dbReference type="Proteomes" id="UP000194236">
    <property type="component" value="Unassembled WGS sequence"/>
</dbReference>
<dbReference type="EMBL" id="MUJZ01017353">
    <property type="protein sequence ID" value="OTF80625.1"/>
    <property type="molecule type" value="Genomic_DNA"/>
</dbReference>
<keyword evidence="3" id="KW-1185">Reference proteome</keyword>
<organism evidence="2 3">
    <name type="scientific">Euroglyphus maynei</name>
    <name type="common">Mayne's house dust mite</name>
    <dbReference type="NCBI Taxonomy" id="6958"/>
    <lineage>
        <taxon>Eukaryota</taxon>
        <taxon>Metazoa</taxon>
        <taxon>Ecdysozoa</taxon>
        <taxon>Arthropoda</taxon>
        <taxon>Chelicerata</taxon>
        <taxon>Arachnida</taxon>
        <taxon>Acari</taxon>
        <taxon>Acariformes</taxon>
        <taxon>Sarcoptiformes</taxon>
        <taxon>Astigmata</taxon>
        <taxon>Psoroptidia</taxon>
        <taxon>Analgoidea</taxon>
        <taxon>Pyroglyphidae</taxon>
        <taxon>Pyroglyphinae</taxon>
        <taxon>Euroglyphus</taxon>
    </lineage>
</organism>
<comment type="caution">
    <text evidence="2">The sequence shown here is derived from an EMBL/GenBank/DDBJ whole genome shotgun (WGS) entry which is preliminary data.</text>
</comment>
<sequence>MNDPDDNGWTILIGIFIFLCVLIPEKFGRIQSKTLLFKSSDTFSNLPTLSSSSSSASLLKSMATNQPKIKLIQEYHPFIKHENYRKSLPTTATTIQSSKRSSSTKTSPIKKWAKLYYFNIK</sequence>
<proteinExistence type="predicted"/>
<evidence type="ECO:0000313" key="2">
    <source>
        <dbReference type="EMBL" id="OTF80625.1"/>
    </source>
</evidence>
<gene>
    <name evidence="2" type="ORF">BLA29_007236</name>
</gene>
<reference evidence="2 3" key="1">
    <citation type="submission" date="2017-03" db="EMBL/GenBank/DDBJ databases">
        <title>Genome Survey of Euroglyphus maynei.</title>
        <authorList>
            <person name="Arlian L.G."/>
            <person name="Morgan M.S."/>
            <person name="Rider S.D."/>
        </authorList>
    </citation>
    <scope>NUCLEOTIDE SEQUENCE [LARGE SCALE GENOMIC DNA]</scope>
    <source>
        <strain evidence="2">Arlian Lab</strain>
        <tissue evidence="2">Whole body</tissue>
    </source>
</reference>
<accession>A0A1Y3BN96</accession>